<name>A0A1X7K055_9CORY</name>
<dbReference type="InterPro" id="IPR011701">
    <property type="entry name" value="MFS"/>
</dbReference>
<dbReference type="PROSITE" id="PS50850">
    <property type="entry name" value="MFS"/>
    <property type="match status" value="1"/>
</dbReference>
<feature type="transmembrane region" description="Helical" evidence="5">
    <location>
        <begin position="330"/>
        <end position="353"/>
    </location>
</feature>
<dbReference type="SUPFAM" id="SSF103473">
    <property type="entry name" value="MFS general substrate transporter"/>
    <property type="match status" value="1"/>
</dbReference>
<feature type="transmembrane region" description="Helical" evidence="5">
    <location>
        <begin position="39"/>
        <end position="58"/>
    </location>
</feature>
<comment type="subcellular location">
    <subcellularLocation>
        <location evidence="1">Cell membrane</location>
        <topology evidence="1">Multi-pass membrane protein</topology>
    </subcellularLocation>
</comment>
<reference evidence="8" key="1">
    <citation type="submission" date="2017-04" db="EMBL/GenBank/DDBJ databases">
        <authorList>
            <person name="Varghese N."/>
            <person name="Submissions S."/>
        </authorList>
    </citation>
    <scope>NUCLEOTIDE SEQUENCE [LARGE SCALE GENOMIC DNA]</scope>
    <source>
        <strain evidence="8">VDS</strain>
    </source>
</reference>
<evidence type="ECO:0000256" key="1">
    <source>
        <dbReference type="ARBA" id="ARBA00004651"/>
    </source>
</evidence>
<dbReference type="PANTHER" id="PTHR23514">
    <property type="entry name" value="BYPASS OF STOP CODON PROTEIN 6"/>
    <property type="match status" value="1"/>
</dbReference>
<keyword evidence="2 5" id="KW-0812">Transmembrane</keyword>
<evidence type="ECO:0000256" key="5">
    <source>
        <dbReference type="SAM" id="Phobius"/>
    </source>
</evidence>
<dbReference type="PANTHER" id="PTHR23514:SF13">
    <property type="entry name" value="INNER MEMBRANE PROTEIN YBJJ"/>
    <property type="match status" value="1"/>
</dbReference>
<dbReference type="Pfam" id="PF07690">
    <property type="entry name" value="MFS_1"/>
    <property type="match status" value="2"/>
</dbReference>
<keyword evidence="3 5" id="KW-1133">Transmembrane helix</keyword>
<feature type="transmembrane region" description="Helical" evidence="5">
    <location>
        <begin position="296"/>
        <end position="318"/>
    </location>
</feature>
<feature type="transmembrane region" description="Helical" evidence="5">
    <location>
        <begin position="271"/>
        <end position="290"/>
    </location>
</feature>
<sequence>MLRPALGVGLLFATNGAALASVLPWYPTLKAQWGLGDFAFGLMVAAVALGSLVSTVLPSLAVNRFGPRPVVFWGTVVLALLIAAVGWAPSAVMLAGLLAAVGLLDAVIDVSQNVAGVRVEAASGRSILSSMHACWSLGAVAGGIGGTLAASSGLDLRVHLALVAAAIIATLAVGVWLTGPVPRGEPPATRAGVDKRVGVGRLMWLTLPVALVATSGTMIEDIANNWAGLASVELVGVELGQAGVAFTVVLAAQTIGRFTGDRLIDAFGRVAVARTGGALIALGGGLVMAATSPGLLYLGFALAGFGCATLVPSAFAAAARLPGVSEGAGVTAVSWLMRVGFLATSPVLGGLSAATDLRWALGLIVVAGVVVTVLASALRESPGT</sequence>
<protein>
    <submittedName>
        <fullName evidence="7">Predicted arabinose efflux permease, MFS family</fullName>
    </submittedName>
</protein>
<feature type="transmembrane region" description="Helical" evidence="5">
    <location>
        <begin position="199"/>
        <end position="219"/>
    </location>
</feature>
<evidence type="ECO:0000256" key="2">
    <source>
        <dbReference type="ARBA" id="ARBA00022692"/>
    </source>
</evidence>
<gene>
    <name evidence="7" type="ORF">SAMN06295981_2092</name>
</gene>
<dbReference type="Gene3D" id="1.20.1250.20">
    <property type="entry name" value="MFS general substrate transporter like domains"/>
    <property type="match status" value="2"/>
</dbReference>
<evidence type="ECO:0000256" key="4">
    <source>
        <dbReference type="ARBA" id="ARBA00023136"/>
    </source>
</evidence>
<feature type="transmembrane region" description="Helical" evidence="5">
    <location>
        <begin position="156"/>
        <end position="178"/>
    </location>
</feature>
<feature type="transmembrane region" description="Helical" evidence="5">
    <location>
        <begin position="359"/>
        <end position="378"/>
    </location>
</feature>
<evidence type="ECO:0000259" key="6">
    <source>
        <dbReference type="PROSITE" id="PS50850"/>
    </source>
</evidence>
<feature type="transmembrane region" description="Helical" evidence="5">
    <location>
        <begin position="239"/>
        <end position="259"/>
    </location>
</feature>
<dbReference type="GO" id="GO:0005886">
    <property type="term" value="C:plasma membrane"/>
    <property type="evidence" value="ECO:0007669"/>
    <property type="project" value="UniProtKB-SubCell"/>
</dbReference>
<dbReference type="InterPro" id="IPR051788">
    <property type="entry name" value="MFS_Transporter"/>
</dbReference>
<organism evidence="7 8">
    <name type="scientific">Corynebacterium pollutisoli</name>
    <dbReference type="NCBI Taxonomy" id="1610489"/>
    <lineage>
        <taxon>Bacteria</taxon>
        <taxon>Bacillati</taxon>
        <taxon>Actinomycetota</taxon>
        <taxon>Actinomycetes</taxon>
        <taxon>Mycobacteriales</taxon>
        <taxon>Corynebacteriaceae</taxon>
        <taxon>Corynebacterium</taxon>
    </lineage>
</organism>
<accession>A0A1X7K055</accession>
<dbReference type="CDD" id="cd17393">
    <property type="entry name" value="MFS_MosC_like"/>
    <property type="match status" value="1"/>
</dbReference>
<evidence type="ECO:0000256" key="3">
    <source>
        <dbReference type="ARBA" id="ARBA00022989"/>
    </source>
</evidence>
<feature type="transmembrane region" description="Helical" evidence="5">
    <location>
        <begin position="70"/>
        <end position="88"/>
    </location>
</feature>
<proteinExistence type="predicted"/>
<dbReference type="EMBL" id="FXAR01000008">
    <property type="protein sequence ID" value="SMG33989.1"/>
    <property type="molecule type" value="Genomic_DNA"/>
</dbReference>
<evidence type="ECO:0000313" key="8">
    <source>
        <dbReference type="Proteomes" id="UP000193309"/>
    </source>
</evidence>
<dbReference type="GO" id="GO:0022857">
    <property type="term" value="F:transmembrane transporter activity"/>
    <property type="evidence" value="ECO:0007669"/>
    <property type="project" value="InterPro"/>
</dbReference>
<feature type="transmembrane region" description="Helical" evidence="5">
    <location>
        <begin position="127"/>
        <end position="150"/>
    </location>
</feature>
<dbReference type="Proteomes" id="UP000193309">
    <property type="component" value="Unassembled WGS sequence"/>
</dbReference>
<feature type="domain" description="Major facilitator superfamily (MFS) profile" evidence="6">
    <location>
        <begin position="201"/>
        <end position="384"/>
    </location>
</feature>
<dbReference type="InterPro" id="IPR036259">
    <property type="entry name" value="MFS_trans_sf"/>
</dbReference>
<dbReference type="STRING" id="1610489.SAMN06295981_2092"/>
<dbReference type="InterPro" id="IPR020846">
    <property type="entry name" value="MFS_dom"/>
</dbReference>
<feature type="transmembrane region" description="Helical" evidence="5">
    <location>
        <begin position="94"/>
        <end position="115"/>
    </location>
</feature>
<dbReference type="OrthoDB" id="151222at2"/>
<keyword evidence="4 5" id="KW-0472">Membrane</keyword>
<keyword evidence="8" id="KW-1185">Reference proteome</keyword>
<evidence type="ECO:0000313" key="7">
    <source>
        <dbReference type="EMBL" id="SMG33989.1"/>
    </source>
</evidence>
<dbReference type="RefSeq" id="WP_085550189.1">
    <property type="nucleotide sequence ID" value="NZ_FXAR01000008.1"/>
</dbReference>
<dbReference type="AlphaFoldDB" id="A0A1X7K055"/>